<keyword evidence="4 8" id="KW-0238">DNA-binding</keyword>
<dbReference type="SMART" id="SM00528">
    <property type="entry name" value="HNS"/>
    <property type="match status" value="2"/>
</dbReference>
<dbReference type="Gene3D" id="4.10.430.30">
    <property type="match status" value="2"/>
</dbReference>
<dbReference type="AlphaFoldDB" id="A0A1G6YUX2"/>
<dbReference type="GO" id="GO:0003677">
    <property type="term" value="F:DNA binding"/>
    <property type="evidence" value="ECO:0007669"/>
    <property type="project" value="UniProtKB-KW"/>
</dbReference>
<feature type="domain" description="DNA-binding protein H-NS-like C-terminal" evidence="7">
    <location>
        <begin position="64"/>
        <end position="104"/>
    </location>
</feature>
<keyword evidence="3" id="KW-0963">Cytoplasm</keyword>
<evidence type="ECO:0000313" key="8">
    <source>
        <dbReference type="EMBL" id="SDD93435.1"/>
    </source>
</evidence>
<comment type="similarity">
    <text evidence="2">Belongs to the histone-like protein H-NS family.</text>
</comment>
<dbReference type="OrthoDB" id="5297879at2"/>
<proteinExistence type="inferred from homology"/>
<dbReference type="SUPFAM" id="SSF81273">
    <property type="entry name" value="H-NS histone-like proteins"/>
    <property type="match status" value="2"/>
</dbReference>
<organism evidence="8 9">
    <name type="scientific">Paraburkholderia lycopersici</name>
    <dbReference type="NCBI Taxonomy" id="416944"/>
    <lineage>
        <taxon>Bacteria</taxon>
        <taxon>Pseudomonadati</taxon>
        <taxon>Pseudomonadota</taxon>
        <taxon>Betaproteobacteria</taxon>
        <taxon>Burkholderiales</taxon>
        <taxon>Burkholderiaceae</taxon>
        <taxon>Paraburkholderia</taxon>
    </lineage>
</organism>
<evidence type="ECO:0000313" key="9">
    <source>
        <dbReference type="Proteomes" id="UP000198908"/>
    </source>
</evidence>
<dbReference type="PANTHER" id="PTHR38097">
    <property type="match status" value="1"/>
</dbReference>
<comment type="subcellular location">
    <subcellularLocation>
        <location evidence="1">Cytoplasm</location>
        <location evidence="1">Nucleoid</location>
    </subcellularLocation>
</comment>
<evidence type="ECO:0000256" key="1">
    <source>
        <dbReference type="ARBA" id="ARBA00004453"/>
    </source>
</evidence>
<evidence type="ECO:0000256" key="3">
    <source>
        <dbReference type="ARBA" id="ARBA00022490"/>
    </source>
</evidence>
<dbReference type="GO" id="GO:0009295">
    <property type="term" value="C:nucleoid"/>
    <property type="evidence" value="ECO:0007669"/>
    <property type="project" value="UniProtKB-SubCell"/>
</dbReference>
<dbReference type="InterPro" id="IPR027444">
    <property type="entry name" value="H-NS_C_dom"/>
</dbReference>
<feature type="region of interest" description="Disordered" evidence="6">
    <location>
        <begin position="187"/>
        <end position="226"/>
    </location>
</feature>
<reference evidence="9" key="1">
    <citation type="submission" date="2016-09" db="EMBL/GenBank/DDBJ databases">
        <authorList>
            <person name="Varghese N."/>
            <person name="Submissions S."/>
        </authorList>
    </citation>
    <scope>NUCLEOTIDE SEQUENCE [LARGE SCALE GENOMIC DNA]</scope>
    <source>
        <strain evidence="9">TNe-862</strain>
    </source>
</reference>
<accession>A0A1G6YUX2</accession>
<evidence type="ECO:0000256" key="5">
    <source>
        <dbReference type="SAM" id="Coils"/>
    </source>
</evidence>
<evidence type="ECO:0000256" key="4">
    <source>
        <dbReference type="ARBA" id="ARBA00023125"/>
    </source>
</evidence>
<dbReference type="EMBL" id="FMYQ01000028">
    <property type="protein sequence ID" value="SDD93435.1"/>
    <property type="molecule type" value="Genomic_DNA"/>
</dbReference>
<feature type="compositionally biased region" description="Low complexity" evidence="6">
    <location>
        <begin position="200"/>
        <end position="213"/>
    </location>
</feature>
<protein>
    <submittedName>
        <fullName evidence="8">DNA-binding protein H-NS</fullName>
    </submittedName>
</protein>
<dbReference type="RefSeq" id="WP_092003033.1">
    <property type="nucleotide sequence ID" value="NZ_FMYQ01000028.1"/>
</dbReference>
<name>A0A1G6YUX2_9BURK</name>
<keyword evidence="5" id="KW-0175">Coiled coil</keyword>
<keyword evidence="9" id="KW-1185">Reference proteome</keyword>
<gene>
    <name evidence="8" type="ORF">SAMN05421548_12886</name>
</gene>
<dbReference type="PANTHER" id="PTHR38097:SF2">
    <property type="entry name" value="DNA-BINDING PROTEIN STPA"/>
    <property type="match status" value="1"/>
</dbReference>
<feature type="coiled-coil region" evidence="5">
    <location>
        <begin position="4"/>
        <end position="31"/>
    </location>
</feature>
<feature type="domain" description="DNA-binding protein H-NS-like C-terminal" evidence="7">
    <location>
        <begin position="122"/>
        <end position="162"/>
    </location>
</feature>
<evidence type="ECO:0000259" key="7">
    <source>
        <dbReference type="SMART" id="SM00528"/>
    </source>
</evidence>
<feature type="region of interest" description="Disordered" evidence="6">
    <location>
        <begin position="120"/>
        <end position="144"/>
    </location>
</feature>
<dbReference type="STRING" id="416944.SAMN05421548_12886"/>
<evidence type="ECO:0000256" key="2">
    <source>
        <dbReference type="ARBA" id="ARBA00010610"/>
    </source>
</evidence>
<dbReference type="Proteomes" id="UP000198908">
    <property type="component" value="Unassembled WGS sequence"/>
</dbReference>
<evidence type="ECO:0000256" key="6">
    <source>
        <dbReference type="SAM" id="MobiDB-lite"/>
    </source>
</evidence>
<sequence length="226" mass="23804">MATLESIQARIAKLQDQAEALTTKKSTAVLEKIRSLMEAHSVTVADIEAFVGKRFGRKAGTIAAARQGASIAKYLDPKTGATWTGHGRAPAWIANARDRSKFLIAGATPKAATAVKTPKAGNYVRGPQPPKYRDPKTGATWSGRGTAPGWLAGARDRTAFLIDGVATYVMKETGARKSSLKKVTAKSAVTRKSTARKASARTTATRNIAAAKRPLMKKAAAGETAG</sequence>
<dbReference type="Pfam" id="PF00816">
    <property type="entry name" value="Histone_HNS"/>
    <property type="match status" value="2"/>
</dbReference>